<dbReference type="PANTHER" id="PTHR12027">
    <property type="entry name" value="WNT RELATED"/>
    <property type="match status" value="1"/>
</dbReference>
<dbReference type="Proteomes" id="UP001209878">
    <property type="component" value="Unassembled WGS sequence"/>
</dbReference>
<dbReference type="InterPro" id="IPR005817">
    <property type="entry name" value="Wnt"/>
</dbReference>
<keyword evidence="5" id="KW-0272">Extracellular matrix</keyword>
<evidence type="ECO:0000256" key="2">
    <source>
        <dbReference type="ARBA" id="ARBA00005683"/>
    </source>
</evidence>
<evidence type="ECO:0000256" key="1">
    <source>
        <dbReference type="ARBA" id="ARBA00004498"/>
    </source>
</evidence>
<dbReference type="GO" id="GO:0060070">
    <property type="term" value="P:canonical Wnt signaling pathway"/>
    <property type="evidence" value="ECO:0007669"/>
    <property type="project" value="TreeGrafter"/>
</dbReference>
<keyword evidence="4" id="KW-0964">Secreted</keyword>
<dbReference type="GO" id="GO:0030182">
    <property type="term" value="P:neuron differentiation"/>
    <property type="evidence" value="ECO:0007669"/>
    <property type="project" value="TreeGrafter"/>
</dbReference>
<sequence>MILSKYITTHSNNHAAGRFVLGNSVNRGQRRKRSRRFNLIPVDSNHKPPSLRDLVYYENSPNYCERDNSIGFKGTRGRECNATSIGVDGCDLMCCDRGYRSVSYMAQERCNCIFHWCCKVTCDICTKTKIRYMCL</sequence>
<evidence type="ECO:0000313" key="10">
    <source>
        <dbReference type="EMBL" id="KAK2179627.1"/>
    </source>
</evidence>
<evidence type="ECO:0000256" key="3">
    <source>
        <dbReference type="ARBA" id="ARBA00022473"/>
    </source>
</evidence>
<proteinExistence type="inferred from homology"/>
<comment type="similarity">
    <text evidence="2 9">Belongs to the Wnt family.</text>
</comment>
<organism evidence="10 11">
    <name type="scientific">Ridgeia piscesae</name>
    <name type="common">Tubeworm</name>
    <dbReference type="NCBI Taxonomy" id="27915"/>
    <lineage>
        <taxon>Eukaryota</taxon>
        <taxon>Metazoa</taxon>
        <taxon>Spiralia</taxon>
        <taxon>Lophotrochozoa</taxon>
        <taxon>Annelida</taxon>
        <taxon>Polychaeta</taxon>
        <taxon>Sedentaria</taxon>
        <taxon>Canalipalpata</taxon>
        <taxon>Sabellida</taxon>
        <taxon>Siboglinidae</taxon>
        <taxon>Ridgeia</taxon>
    </lineage>
</organism>
<comment type="function">
    <text evidence="9">Ligand for members of the frizzled family of seven transmembrane receptors.</text>
</comment>
<keyword evidence="6 9" id="KW-0879">Wnt signaling pathway</keyword>
<evidence type="ECO:0000256" key="7">
    <source>
        <dbReference type="ARBA" id="ARBA00023157"/>
    </source>
</evidence>
<keyword evidence="3 9" id="KW-0217">Developmental protein</keyword>
<evidence type="ECO:0000313" key="11">
    <source>
        <dbReference type="Proteomes" id="UP001209878"/>
    </source>
</evidence>
<evidence type="ECO:0000256" key="9">
    <source>
        <dbReference type="RuleBase" id="RU003500"/>
    </source>
</evidence>
<name>A0AAD9KYF6_RIDPI</name>
<keyword evidence="11" id="KW-1185">Reference proteome</keyword>
<keyword evidence="8" id="KW-0449">Lipoprotein</keyword>
<evidence type="ECO:0000256" key="4">
    <source>
        <dbReference type="ARBA" id="ARBA00022525"/>
    </source>
</evidence>
<dbReference type="AlphaFoldDB" id="A0AAD9KYF6"/>
<dbReference type="Gene3D" id="3.30.2460.20">
    <property type="match status" value="1"/>
</dbReference>
<dbReference type="Pfam" id="PF00110">
    <property type="entry name" value="wnt"/>
    <property type="match status" value="1"/>
</dbReference>
<dbReference type="InterPro" id="IPR043158">
    <property type="entry name" value="Wnt_C"/>
</dbReference>
<accession>A0AAD9KYF6</accession>
<dbReference type="PANTHER" id="PTHR12027:SF91">
    <property type="entry name" value="PROTO-ONCOGENE WNT-1"/>
    <property type="match status" value="1"/>
</dbReference>
<dbReference type="FunFam" id="3.30.2460.20:FF:000001">
    <property type="entry name" value="Wnt homolog"/>
    <property type="match status" value="1"/>
</dbReference>
<evidence type="ECO:0000256" key="6">
    <source>
        <dbReference type="ARBA" id="ARBA00022687"/>
    </source>
</evidence>
<dbReference type="EMBL" id="JAODUO010000480">
    <property type="protein sequence ID" value="KAK2179627.1"/>
    <property type="molecule type" value="Genomic_DNA"/>
</dbReference>
<dbReference type="GO" id="GO:0005125">
    <property type="term" value="F:cytokine activity"/>
    <property type="evidence" value="ECO:0007669"/>
    <property type="project" value="TreeGrafter"/>
</dbReference>
<dbReference type="SMART" id="SM00097">
    <property type="entry name" value="WNT1"/>
    <property type="match status" value="1"/>
</dbReference>
<dbReference type="GO" id="GO:0045165">
    <property type="term" value="P:cell fate commitment"/>
    <property type="evidence" value="ECO:0007669"/>
    <property type="project" value="TreeGrafter"/>
</dbReference>
<gene>
    <name evidence="10" type="ORF">NP493_481g01037</name>
</gene>
<dbReference type="GO" id="GO:0005615">
    <property type="term" value="C:extracellular space"/>
    <property type="evidence" value="ECO:0007669"/>
    <property type="project" value="TreeGrafter"/>
</dbReference>
<reference evidence="10" key="1">
    <citation type="journal article" date="2023" name="Mol. Biol. Evol.">
        <title>Third-Generation Sequencing Reveals the Adaptive Role of the Epigenome in Three Deep-Sea Polychaetes.</title>
        <authorList>
            <person name="Perez M."/>
            <person name="Aroh O."/>
            <person name="Sun Y."/>
            <person name="Lan Y."/>
            <person name="Juniper S.K."/>
            <person name="Young C.R."/>
            <person name="Angers B."/>
            <person name="Qian P.Y."/>
        </authorList>
    </citation>
    <scope>NUCLEOTIDE SEQUENCE</scope>
    <source>
        <strain evidence="10">R07B-5</strain>
    </source>
</reference>
<evidence type="ECO:0000256" key="5">
    <source>
        <dbReference type="ARBA" id="ARBA00022530"/>
    </source>
</evidence>
<comment type="caution">
    <text evidence="10">The sequence shown here is derived from an EMBL/GenBank/DDBJ whole genome shotgun (WGS) entry which is preliminary data.</text>
</comment>
<comment type="subcellular location">
    <subcellularLocation>
        <location evidence="1 9">Secreted</location>
        <location evidence="1 9">Extracellular space</location>
        <location evidence="1 9">Extracellular matrix</location>
    </subcellularLocation>
</comment>
<keyword evidence="7" id="KW-1015">Disulfide bond</keyword>
<evidence type="ECO:0000256" key="8">
    <source>
        <dbReference type="ARBA" id="ARBA00023288"/>
    </source>
</evidence>
<dbReference type="GO" id="GO:0005109">
    <property type="term" value="F:frizzled binding"/>
    <property type="evidence" value="ECO:0007669"/>
    <property type="project" value="TreeGrafter"/>
</dbReference>
<protein>
    <recommendedName>
        <fullName evidence="9">Protein Wnt</fullName>
    </recommendedName>
</protein>